<feature type="region of interest" description="Disordered" evidence="1">
    <location>
        <begin position="45"/>
        <end position="112"/>
    </location>
</feature>
<evidence type="ECO:0000256" key="1">
    <source>
        <dbReference type="SAM" id="MobiDB-lite"/>
    </source>
</evidence>
<dbReference type="EMBL" id="JAEQNB010000003">
    <property type="protein sequence ID" value="MBL0387453.1"/>
    <property type="molecule type" value="Genomic_DNA"/>
</dbReference>
<evidence type="ECO:0000313" key="3">
    <source>
        <dbReference type="Proteomes" id="UP000602284"/>
    </source>
</evidence>
<dbReference type="Proteomes" id="UP000602284">
    <property type="component" value="Unassembled WGS sequence"/>
</dbReference>
<reference evidence="2 3" key="1">
    <citation type="submission" date="2021-01" db="EMBL/GenBank/DDBJ databases">
        <title>Tumebacillus sp. strain ITR2 16S ribosomal RNA gene Genome sequencing and assembly.</title>
        <authorList>
            <person name="Kang M."/>
        </authorList>
    </citation>
    <scope>NUCLEOTIDE SEQUENCE [LARGE SCALE GENOMIC DNA]</scope>
    <source>
        <strain evidence="2 3">ITR2</strain>
    </source>
</reference>
<name>A0ABS1JAZ9_9BACL</name>
<gene>
    <name evidence="2" type="ORF">JJB07_12400</name>
</gene>
<evidence type="ECO:0008006" key="4">
    <source>
        <dbReference type="Google" id="ProtNLM"/>
    </source>
</evidence>
<evidence type="ECO:0000313" key="2">
    <source>
        <dbReference type="EMBL" id="MBL0387453.1"/>
    </source>
</evidence>
<feature type="compositionally biased region" description="Polar residues" evidence="1">
    <location>
        <begin position="96"/>
        <end position="112"/>
    </location>
</feature>
<keyword evidence="3" id="KW-1185">Reference proteome</keyword>
<accession>A0ABS1JAZ9</accession>
<comment type="caution">
    <text evidence="2">The sequence shown here is derived from an EMBL/GenBank/DDBJ whole genome shotgun (WGS) entry which is preliminary data.</text>
</comment>
<organism evidence="2 3">
    <name type="scientific">Tumebacillus amylolyticus</name>
    <dbReference type="NCBI Taxonomy" id="2801339"/>
    <lineage>
        <taxon>Bacteria</taxon>
        <taxon>Bacillati</taxon>
        <taxon>Bacillota</taxon>
        <taxon>Bacilli</taxon>
        <taxon>Bacillales</taxon>
        <taxon>Alicyclobacillaceae</taxon>
        <taxon>Tumebacillus</taxon>
    </lineage>
</organism>
<protein>
    <recommendedName>
        <fullName evidence="4">YtxH domain-containing protein</fullName>
    </recommendedName>
</protein>
<proteinExistence type="predicted"/>
<sequence>MKRKSRLNSPVGLALAVAGVMLALSPATRQAARRLMFKGTASLLSAGMTKSHSTTSRSKSVTTSHHQHNQNSNHQPEHLPMPNDGLGDTVADAAWKQQQQTQPNSVTDAIIH</sequence>
<dbReference type="RefSeq" id="WP_201635450.1">
    <property type="nucleotide sequence ID" value="NZ_JAEQNB010000003.1"/>
</dbReference>
<feature type="compositionally biased region" description="Low complexity" evidence="1">
    <location>
        <begin position="49"/>
        <end position="74"/>
    </location>
</feature>